<proteinExistence type="inferred from homology"/>
<feature type="transmembrane region" description="Helical" evidence="9">
    <location>
        <begin position="618"/>
        <end position="636"/>
    </location>
</feature>
<feature type="compositionally biased region" description="Polar residues" evidence="8">
    <location>
        <begin position="91"/>
        <end position="115"/>
    </location>
</feature>
<sequence length="664" mass="74783">MTWIDNLVCMPVIRRRNRNRPSPSPERGQLNDIIPTIPEPISKTITSSNTLLPIIYHQKQQLPTKSLTVEEQTQNYSNDLNKSSMMTAPVTTTSTKAGNSNSLPGRNSSQRSTMHSNENISSNNLSIRDEYKNLSDSTGSNKFNWSHQHNEFDTDMTPTMNNSSPTSNILRKKNLSTSDLDPLEKKKQLALIKVEAKLDKAHRLFITAKEGLDKNIAEYLRLSVPTSSGEILSSSTKQAFEKKIRTFQDTKKGLEKKIISYQNDIERINAGDIPHYTSKDIVNNIVKQTIKVASGGGKHRHDVQDDGDSLAISSSSLTPTSSSSPTATSTVTSSSANHNNLSQTISAPTSANPNFTMTLEGMDKSINNSGEQSSTGNSMTNEIGNSQFYINSSHEYLPDTDINSLSRSSRRPDIGTGDNFIHDPTKQIDERSPSQKRRTTDESNNELTDRLSEQSYDGYGKKHVSSTNDQISAKMEIMYKTMEKLENKANEMQKQVDQLTNVTDIQREQIDRLNGEINDLTDLHQVEIRTIRTDSKNLEDRLIYKFNDYWNEMLDRLDKLDTRTAKVEQSQTHGIETEENTHRIISKLVNILLTIFAIILLVLSSIKNAVSFVVSSRIHALTILILALSWLTIHYLPATYLQTSFMKNFTNIFKRSRQESYSSN</sequence>
<evidence type="ECO:0000256" key="3">
    <source>
        <dbReference type="ARBA" id="ARBA00022692"/>
    </source>
</evidence>
<evidence type="ECO:0000256" key="6">
    <source>
        <dbReference type="ARBA" id="ARBA00023136"/>
    </source>
</evidence>
<evidence type="ECO:0000313" key="14">
    <source>
        <dbReference type="Proteomes" id="UP000663829"/>
    </source>
</evidence>
<feature type="coiled-coil region" evidence="7">
    <location>
        <begin position="237"/>
        <end position="264"/>
    </location>
</feature>
<dbReference type="GO" id="GO:0016020">
    <property type="term" value="C:membrane"/>
    <property type="evidence" value="ECO:0007669"/>
    <property type="project" value="UniProtKB-SubCell"/>
</dbReference>
<dbReference type="Pfam" id="PF10267">
    <property type="entry name" value="Tmemb_cc2"/>
    <property type="match status" value="1"/>
</dbReference>
<dbReference type="EMBL" id="CAJOBC010001901">
    <property type="protein sequence ID" value="CAF3704908.1"/>
    <property type="molecule type" value="Genomic_DNA"/>
</dbReference>
<name>A0A814BBY5_9BILA</name>
<evidence type="ECO:0000256" key="9">
    <source>
        <dbReference type="SAM" id="Phobius"/>
    </source>
</evidence>
<dbReference type="PANTHER" id="PTHR17613:SF14">
    <property type="entry name" value="DEMENTIN, ISOFORM H"/>
    <property type="match status" value="1"/>
</dbReference>
<feature type="compositionally biased region" description="Low complexity" evidence="8">
    <location>
        <begin position="116"/>
        <end position="125"/>
    </location>
</feature>
<dbReference type="GO" id="GO:0012505">
    <property type="term" value="C:endomembrane system"/>
    <property type="evidence" value="ECO:0007669"/>
    <property type="project" value="TreeGrafter"/>
</dbReference>
<dbReference type="EMBL" id="CAJOBA010002917">
    <property type="protein sequence ID" value="CAF3663960.1"/>
    <property type="molecule type" value="Genomic_DNA"/>
</dbReference>
<dbReference type="Proteomes" id="UP000682733">
    <property type="component" value="Unassembled WGS sequence"/>
</dbReference>
<keyword evidence="14" id="KW-1185">Reference proteome</keyword>
<gene>
    <name evidence="11" type="ORF">GPM918_LOCUS9939</name>
    <name evidence="10" type="ORF">OVA965_LOCUS8579</name>
    <name evidence="13" type="ORF">SRO942_LOCUS9940</name>
    <name evidence="12" type="ORF">TMI583_LOCUS8575</name>
</gene>
<dbReference type="AlphaFoldDB" id="A0A814BBY5"/>
<feature type="region of interest" description="Disordered" evidence="8">
    <location>
        <begin position="293"/>
        <end position="384"/>
    </location>
</feature>
<evidence type="ECO:0000313" key="13">
    <source>
        <dbReference type="EMBL" id="CAF3704908.1"/>
    </source>
</evidence>
<dbReference type="Proteomes" id="UP000663829">
    <property type="component" value="Unassembled WGS sequence"/>
</dbReference>
<feature type="compositionally biased region" description="Polar residues" evidence="8">
    <location>
        <begin position="365"/>
        <end position="384"/>
    </location>
</feature>
<keyword evidence="5 7" id="KW-0175">Coiled coil</keyword>
<dbReference type="OrthoDB" id="1323at2759"/>
<dbReference type="EMBL" id="CAJNOQ010001901">
    <property type="protein sequence ID" value="CAF0926369.1"/>
    <property type="molecule type" value="Genomic_DNA"/>
</dbReference>
<evidence type="ECO:0000256" key="7">
    <source>
        <dbReference type="SAM" id="Coils"/>
    </source>
</evidence>
<reference evidence="11" key="1">
    <citation type="submission" date="2021-02" db="EMBL/GenBank/DDBJ databases">
        <authorList>
            <person name="Nowell W R."/>
        </authorList>
    </citation>
    <scope>NUCLEOTIDE SEQUENCE</scope>
</reference>
<feature type="region of interest" description="Disordered" evidence="8">
    <location>
        <begin position="91"/>
        <end position="125"/>
    </location>
</feature>
<evidence type="ECO:0000256" key="1">
    <source>
        <dbReference type="ARBA" id="ARBA00004370"/>
    </source>
</evidence>
<feature type="compositionally biased region" description="Low complexity" evidence="8">
    <location>
        <begin position="309"/>
        <end position="335"/>
    </location>
</feature>
<keyword evidence="3 9" id="KW-0812">Transmembrane</keyword>
<dbReference type="PANTHER" id="PTHR17613">
    <property type="entry name" value="CEREBRAL PROTEIN-11-RELATED"/>
    <property type="match status" value="1"/>
</dbReference>
<evidence type="ECO:0000256" key="5">
    <source>
        <dbReference type="ARBA" id="ARBA00023054"/>
    </source>
</evidence>
<dbReference type="Proteomes" id="UP000681722">
    <property type="component" value="Unassembled WGS sequence"/>
</dbReference>
<feature type="compositionally biased region" description="Basic and acidic residues" evidence="8">
    <location>
        <begin position="420"/>
        <end position="452"/>
    </location>
</feature>
<feature type="coiled-coil region" evidence="7">
    <location>
        <begin position="468"/>
        <end position="509"/>
    </location>
</feature>
<accession>A0A814BBY5</accession>
<evidence type="ECO:0000313" key="11">
    <source>
        <dbReference type="EMBL" id="CAF0926369.1"/>
    </source>
</evidence>
<evidence type="ECO:0000313" key="12">
    <source>
        <dbReference type="EMBL" id="CAF3663960.1"/>
    </source>
</evidence>
<protein>
    <submittedName>
        <fullName evidence="11">Uncharacterized protein</fullName>
    </submittedName>
</protein>
<comment type="subcellular location">
    <subcellularLocation>
        <location evidence="1">Membrane</location>
    </subcellularLocation>
</comment>
<comment type="caution">
    <text evidence="11">The sequence shown here is derived from an EMBL/GenBank/DDBJ whole genome shotgun (WGS) entry which is preliminary data.</text>
</comment>
<keyword evidence="4 9" id="KW-1133">Transmembrane helix</keyword>
<evidence type="ECO:0000256" key="4">
    <source>
        <dbReference type="ARBA" id="ARBA00022989"/>
    </source>
</evidence>
<feature type="transmembrane region" description="Helical" evidence="9">
    <location>
        <begin position="588"/>
        <end position="606"/>
    </location>
</feature>
<feature type="compositionally biased region" description="Polar residues" evidence="8">
    <location>
        <begin position="336"/>
        <end position="357"/>
    </location>
</feature>
<evidence type="ECO:0000313" key="10">
    <source>
        <dbReference type="EMBL" id="CAF0880186.1"/>
    </source>
</evidence>
<organism evidence="11 14">
    <name type="scientific">Didymodactylos carnosus</name>
    <dbReference type="NCBI Taxonomy" id="1234261"/>
    <lineage>
        <taxon>Eukaryota</taxon>
        <taxon>Metazoa</taxon>
        <taxon>Spiralia</taxon>
        <taxon>Gnathifera</taxon>
        <taxon>Rotifera</taxon>
        <taxon>Eurotatoria</taxon>
        <taxon>Bdelloidea</taxon>
        <taxon>Philodinida</taxon>
        <taxon>Philodinidae</taxon>
        <taxon>Didymodactylos</taxon>
    </lineage>
</organism>
<dbReference type="InterPro" id="IPR019394">
    <property type="entry name" value="TEX28/TMCC"/>
</dbReference>
<dbReference type="EMBL" id="CAJNOK010002916">
    <property type="protein sequence ID" value="CAF0880186.1"/>
    <property type="molecule type" value="Genomic_DNA"/>
</dbReference>
<evidence type="ECO:0000256" key="2">
    <source>
        <dbReference type="ARBA" id="ARBA00008108"/>
    </source>
</evidence>
<feature type="region of interest" description="Disordered" evidence="8">
    <location>
        <begin position="401"/>
        <end position="467"/>
    </location>
</feature>
<comment type="similarity">
    <text evidence="2">Belongs to the TEX28 family.</text>
</comment>
<keyword evidence="6 9" id="KW-0472">Membrane</keyword>
<evidence type="ECO:0000256" key="8">
    <source>
        <dbReference type="SAM" id="MobiDB-lite"/>
    </source>
</evidence>
<dbReference type="Proteomes" id="UP000677228">
    <property type="component" value="Unassembled WGS sequence"/>
</dbReference>